<evidence type="ECO:0000313" key="6">
    <source>
        <dbReference type="EMBL" id="EPY27814.1"/>
    </source>
</evidence>
<dbReference type="GO" id="GO:0005737">
    <property type="term" value="C:cytoplasm"/>
    <property type="evidence" value="ECO:0007669"/>
    <property type="project" value="TreeGrafter"/>
</dbReference>
<dbReference type="AlphaFoldDB" id="S9UGD8"/>
<dbReference type="OrthoDB" id="194775at2759"/>
<proteinExistence type="inferred from homology"/>
<gene>
    <name evidence="6" type="ORF">STCU_05524</name>
</gene>
<evidence type="ECO:0000313" key="7">
    <source>
        <dbReference type="Proteomes" id="UP000015354"/>
    </source>
</evidence>
<dbReference type="InterPro" id="IPR012945">
    <property type="entry name" value="Tubulin-bd_cofactor_C_dom"/>
</dbReference>
<keyword evidence="7" id="KW-1185">Reference proteome</keyword>
<dbReference type="InterPro" id="IPR017901">
    <property type="entry name" value="C-CAP_CF_C-like"/>
</dbReference>
<dbReference type="PANTHER" id="PTHR15139:SF0">
    <property type="entry name" value="TUBULIN-SPECIFIC CHAPERONE C"/>
    <property type="match status" value="1"/>
</dbReference>
<dbReference type="Gene3D" id="2.160.20.70">
    <property type="match status" value="1"/>
</dbReference>
<dbReference type="GO" id="GO:0015631">
    <property type="term" value="F:tubulin binding"/>
    <property type="evidence" value="ECO:0007669"/>
    <property type="project" value="InterPro"/>
</dbReference>
<dbReference type="Pfam" id="PF16752">
    <property type="entry name" value="TBCC_N"/>
    <property type="match status" value="1"/>
</dbReference>
<feature type="region of interest" description="Disordered" evidence="4">
    <location>
        <begin position="48"/>
        <end position="67"/>
    </location>
</feature>
<evidence type="ECO:0000256" key="1">
    <source>
        <dbReference type="ARBA" id="ARBA00008848"/>
    </source>
</evidence>
<evidence type="ECO:0000256" key="3">
    <source>
        <dbReference type="ARBA" id="ARBA00026055"/>
    </source>
</evidence>
<dbReference type="InterPro" id="IPR016098">
    <property type="entry name" value="CAP/MinC_C"/>
</dbReference>
<evidence type="ECO:0000259" key="5">
    <source>
        <dbReference type="PROSITE" id="PS51329"/>
    </source>
</evidence>
<name>S9UGD8_9TRYP</name>
<accession>S9UGD8</accession>
<keyword evidence="2" id="KW-0143">Chaperone</keyword>
<comment type="similarity">
    <text evidence="1">Belongs to the TBCC family.</text>
</comment>
<dbReference type="Proteomes" id="UP000015354">
    <property type="component" value="Unassembled WGS sequence"/>
</dbReference>
<protein>
    <submittedName>
        <fullName evidence="6">Tubulin-specific chaperone C</fullName>
    </submittedName>
</protein>
<organism evidence="6 7">
    <name type="scientific">Strigomonas culicis</name>
    <dbReference type="NCBI Taxonomy" id="28005"/>
    <lineage>
        <taxon>Eukaryota</taxon>
        <taxon>Discoba</taxon>
        <taxon>Euglenozoa</taxon>
        <taxon>Kinetoplastea</taxon>
        <taxon>Metakinetoplastina</taxon>
        <taxon>Trypanosomatida</taxon>
        <taxon>Trypanosomatidae</taxon>
        <taxon>Strigomonadinae</taxon>
        <taxon>Strigomonas</taxon>
    </lineage>
</organism>
<evidence type="ECO:0000256" key="2">
    <source>
        <dbReference type="ARBA" id="ARBA00023186"/>
    </source>
</evidence>
<feature type="compositionally biased region" description="Basic and acidic residues" evidence="4">
    <location>
        <begin position="48"/>
        <end position="63"/>
    </location>
</feature>
<dbReference type="InterPro" id="IPR006599">
    <property type="entry name" value="CARP_motif"/>
</dbReference>
<dbReference type="PANTHER" id="PTHR15139">
    <property type="entry name" value="TUBULIN FOLDING COFACTOR C"/>
    <property type="match status" value="1"/>
</dbReference>
<dbReference type="GO" id="GO:0007023">
    <property type="term" value="P:post-chaperonin tubulin folding pathway"/>
    <property type="evidence" value="ECO:0007669"/>
    <property type="project" value="InterPro"/>
</dbReference>
<comment type="subunit">
    <text evidence="3">Supercomplex made of cofactors A to E. Cofactors A and D function by capturing and stabilizing tubulin in a quasi-native conformation. Cofactor E binds to the cofactor D-tubulin complex; interaction with cofactor C then causes the release of tubulin polypeptides that are committed to the native state.</text>
</comment>
<dbReference type="GO" id="GO:0007021">
    <property type="term" value="P:tubulin complex assembly"/>
    <property type="evidence" value="ECO:0007669"/>
    <property type="project" value="TreeGrafter"/>
</dbReference>
<dbReference type="SMART" id="SM00673">
    <property type="entry name" value="CARP"/>
    <property type="match status" value="2"/>
</dbReference>
<evidence type="ECO:0000256" key="4">
    <source>
        <dbReference type="SAM" id="MobiDB-lite"/>
    </source>
</evidence>
<dbReference type="EMBL" id="ATMH01005524">
    <property type="protein sequence ID" value="EPY27814.1"/>
    <property type="molecule type" value="Genomic_DNA"/>
</dbReference>
<dbReference type="Pfam" id="PF07986">
    <property type="entry name" value="TBCC"/>
    <property type="match status" value="1"/>
</dbReference>
<dbReference type="InterPro" id="IPR031925">
    <property type="entry name" value="TBCC_N"/>
</dbReference>
<comment type="caution">
    <text evidence="6">The sequence shown here is derived from an EMBL/GenBank/DDBJ whole genome shotgun (WGS) entry which is preliminary data.</text>
</comment>
<sequence>MHHVCFKESLPVAQLYFTFPLSLPPLSLTHWPPQLSHHDGGKVLKARQEREESRTAVKARDASELTQQREQLEQQIQEMERHVESTATAGRAEEAQQALNTLRTLIQDTSSCALLTAYGMAKANKSLSRLQQLVDEQSAGQGGPRKFKFSARAKAKAEEVRPAAEAAPAAAGAPAEGLPAAPQGKVYGGVQHQTLCIPAAKAIFVRDCASCTILCLPTAGSAFLTNCVDCTVYVCCHQLRLKDCHNVQVYVWCTSTPIIETCDGMGFGPYACWRGLLSSTMDGVRAASHEEWAQSVGDVQDVERAKTAYTTIDDFQWIKKTQSPHWRVMEEETWVHVDEPFCAAAVHQHVD</sequence>
<feature type="domain" description="C-CAP/cofactor C-like" evidence="5">
    <location>
        <begin position="168"/>
        <end position="317"/>
    </location>
</feature>
<dbReference type="PROSITE" id="PS51329">
    <property type="entry name" value="C_CAP_COFACTOR_C"/>
    <property type="match status" value="1"/>
</dbReference>
<reference evidence="6 7" key="1">
    <citation type="journal article" date="2013" name="PLoS ONE">
        <title>Predicting the Proteins of Angomonas deanei, Strigomonas culicis and Their Respective Endosymbionts Reveals New Aspects of the Trypanosomatidae Family.</title>
        <authorList>
            <person name="Motta M.C."/>
            <person name="Martins A.C."/>
            <person name="de Souza S.S."/>
            <person name="Catta-Preta C.M."/>
            <person name="Silva R."/>
            <person name="Klein C.C."/>
            <person name="de Almeida L.G."/>
            <person name="de Lima Cunha O."/>
            <person name="Ciapina L.P."/>
            <person name="Brocchi M."/>
            <person name="Colabardini A.C."/>
            <person name="de Araujo Lima B."/>
            <person name="Machado C.R."/>
            <person name="de Almeida Soares C.M."/>
            <person name="Probst C.M."/>
            <person name="de Menezes C.B."/>
            <person name="Thompson C.E."/>
            <person name="Bartholomeu D.C."/>
            <person name="Gradia D.F."/>
            <person name="Pavoni D.P."/>
            <person name="Grisard E.C."/>
            <person name="Fantinatti-Garboggini F."/>
            <person name="Marchini F.K."/>
            <person name="Rodrigues-Luiz G.F."/>
            <person name="Wagner G."/>
            <person name="Goldman G.H."/>
            <person name="Fietto J.L."/>
            <person name="Elias M.C."/>
            <person name="Goldman M.H."/>
            <person name="Sagot M.F."/>
            <person name="Pereira M."/>
            <person name="Stoco P.H."/>
            <person name="de Mendonca-Neto R.P."/>
            <person name="Teixeira S.M."/>
            <person name="Maciel T.E."/>
            <person name="de Oliveira Mendes T.A."/>
            <person name="Urmenyi T.P."/>
            <person name="de Souza W."/>
            <person name="Schenkman S."/>
            <person name="de Vasconcelos A.T."/>
        </authorList>
    </citation>
    <scope>NUCLEOTIDE SEQUENCE [LARGE SCALE GENOMIC DNA]</scope>
</reference>
<dbReference type="InterPro" id="IPR027684">
    <property type="entry name" value="TBCC"/>
</dbReference>